<dbReference type="InterPro" id="IPR002893">
    <property type="entry name" value="Znf_MYND"/>
</dbReference>
<reference evidence="7" key="1">
    <citation type="submission" date="2011-04" db="EMBL/GenBank/DDBJ databases">
        <title>Evolution of plant cell wall degrading machinery underlies the functional diversity of forest fungi.</title>
        <authorList>
            <consortium name="US DOE Joint Genome Institute (JGI-PGF)"/>
            <person name="Eastwood D.C."/>
            <person name="Floudas D."/>
            <person name="Binder M."/>
            <person name="Majcherczyk A."/>
            <person name="Schneider P."/>
            <person name="Aerts A."/>
            <person name="Asiegbu F.O."/>
            <person name="Baker S.E."/>
            <person name="Barry K."/>
            <person name="Bendiksby M."/>
            <person name="Blumentritt M."/>
            <person name="Coutinho P.M."/>
            <person name="Cullen D."/>
            <person name="Cullen D."/>
            <person name="Gathman A."/>
            <person name="Goodell B."/>
            <person name="Henrissat B."/>
            <person name="Ihrmark K."/>
            <person name="Kauserud H."/>
            <person name="Kohler A."/>
            <person name="LaButti K."/>
            <person name="Lapidus A."/>
            <person name="Lavin J.L."/>
            <person name="Lee Y.-H."/>
            <person name="Lindquist E."/>
            <person name="Lilly W."/>
            <person name="Lucas S."/>
            <person name="Morin E."/>
            <person name="Murat C."/>
            <person name="Oguiza J.A."/>
            <person name="Park J."/>
            <person name="Pisabarro A.G."/>
            <person name="Riley R."/>
            <person name="Rosling A."/>
            <person name="Salamov A."/>
            <person name="Schmidt O."/>
            <person name="Schmutz J."/>
            <person name="Skrede I."/>
            <person name="Stenlid J."/>
            <person name="Wiebenga A."/>
            <person name="Xie X."/>
            <person name="Kues U."/>
            <person name="Hibbett D.S."/>
            <person name="Hoffmeister D."/>
            <person name="Hogberg N."/>
            <person name="Martin F."/>
            <person name="Grigoriev I.V."/>
            <person name="Watkinson S.C."/>
        </authorList>
    </citation>
    <scope>NUCLEOTIDE SEQUENCE</scope>
    <source>
        <strain evidence="7">S7.9</strain>
    </source>
</reference>
<dbReference type="EMBL" id="GL945429">
    <property type="protein sequence ID" value="EGO29216.1"/>
    <property type="molecule type" value="Genomic_DNA"/>
</dbReference>
<dbReference type="HOGENOM" id="CLU_010273_0_0_1"/>
<dbReference type="PROSITE" id="PS50865">
    <property type="entry name" value="ZF_MYND_2"/>
    <property type="match status" value="1"/>
</dbReference>
<dbReference type="Pfam" id="PF01753">
    <property type="entry name" value="zf-MYND"/>
    <property type="match status" value="1"/>
</dbReference>
<evidence type="ECO:0000256" key="3">
    <source>
        <dbReference type="ARBA" id="ARBA00022833"/>
    </source>
</evidence>
<evidence type="ECO:0000313" key="7">
    <source>
        <dbReference type="EMBL" id="EGO29216.1"/>
    </source>
</evidence>
<evidence type="ECO:0000256" key="4">
    <source>
        <dbReference type="PROSITE-ProRule" id="PRU00134"/>
    </source>
</evidence>
<keyword evidence="2 4" id="KW-0863">Zinc-finger</keyword>
<proteinExistence type="predicted"/>
<dbReference type="GeneID" id="18816157"/>
<dbReference type="PROSITE" id="PS00307">
    <property type="entry name" value="LECTIN_LEGUME_BETA"/>
    <property type="match status" value="1"/>
</dbReference>
<feature type="domain" description="MYND-type" evidence="6">
    <location>
        <begin position="668"/>
        <end position="706"/>
    </location>
</feature>
<dbReference type="SUPFAM" id="SSF48371">
    <property type="entry name" value="ARM repeat"/>
    <property type="match status" value="1"/>
</dbReference>
<accession>F8NHQ2</accession>
<sequence length="737" mass="81845">MPGPRSKGKKTKQTKGSSTPNLEQGRFGHLVDDIDGADGWNAVVNVLCDYFQLPDLTTRSGLKKIFANFDTFYQRLDDAYIANVGNEKVTGGIVGIYTKMCADSILRTKLFEKGLLLKIMPLVSKPTSHHLALRALTTVTHHGGMDVRKEIGLKATPVLLSALQNHPEDLKAAELIVSTLAHSFGSILNEVNKPSTKDIKQLNVPTMIRLVTDLLRKPGISTQLLDHAVELITQPTLHCWKDCKEYPPMISLLVGLLRSTDLSLRCMALGGLLRLEGSIAEDDTRFRDPQKLIAAVQRELPQHLAKIIMNYGHDQSETTLTLGSYVDNQKTFMQYVQDRDLYALGTKFASFITGTEFSIADGMFQTQDPHTGRMEEIDLGLPFKRWADALPHCAKVIREKGRAGEEDWADMLEIKHHMMRSRVSEAVVLAKKAVERNPKFPYFHYVITLGADVEAGLRAAKKGMKCKKITPFLRFAMMCRAVAIAGNLGVCRLQEGRPGDQKWEEGVAFLVSALEDAKTYVSQAPPDGRHMKNVLYWYIVLTLAFEGPNMSPNLSALQDSLRKLQIADEFESIMAGPPPKTQLRLAQQNIVKSYGPATKEWSSAVAYFDSLAVTGPEGHSVISTDKAEDDLSTWLDEMRLDNGALEEPHPTRCSHPKVSPNSVELYRCSYCTNPSAVLKKCSGCTKARYCDSSCQKSHWSDHKAVFFGGSSTLIAVEFDTDAWKSAHNASLSLHFMI</sequence>
<dbReference type="Gene3D" id="6.10.140.2220">
    <property type="match status" value="1"/>
</dbReference>
<protein>
    <recommendedName>
        <fullName evidence="6">MYND-type domain-containing protein</fullName>
    </recommendedName>
</protein>
<name>F8NHQ2_SERL9</name>
<organism>
    <name type="scientific">Serpula lacrymans var. lacrymans (strain S7.9)</name>
    <name type="common">Dry rot fungus</name>
    <dbReference type="NCBI Taxonomy" id="578457"/>
    <lineage>
        <taxon>Eukaryota</taxon>
        <taxon>Fungi</taxon>
        <taxon>Dikarya</taxon>
        <taxon>Basidiomycota</taxon>
        <taxon>Agaricomycotina</taxon>
        <taxon>Agaricomycetes</taxon>
        <taxon>Agaricomycetidae</taxon>
        <taxon>Boletales</taxon>
        <taxon>Coniophorineae</taxon>
        <taxon>Serpulaceae</taxon>
        <taxon>Serpula</taxon>
    </lineage>
</organism>
<dbReference type="RefSeq" id="XP_007313458.1">
    <property type="nucleotide sequence ID" value="XM_007313396.1"/>
</dbReference>
<dbReference type="OrthoDB" id="341421at2759"/>
<dbReference type="InterPro" id="IPR019825">
    <property type="entry name" value="Lectin_legB_Mn/Ca_BS"/>
</dbReference>
<evidence type="ECO:0000256" key="1">
    <source>
        <dbReference type="ARBA" id="ARBA00022723"/>
    </source>
</evidence>
<dbReference type="Proteomes" id="UP000008064">
    <property type="component" value="Unassembled WGS sequence"/>
</dbReference>
<dbReference type="SUPFAM" id="SSF144232">
    <property type="entry name" value="HIT/MYND zinc finger-like"/>
    <property type="match status" value="1"/>
</dbReference>
<keyword evidence="1" id="KW-0479">Metal-binding</keyword>
<evidence type="ECO:0000256" key="5">
    <source>
        <dbReference type="SAM" id="MobiDB-lite"/>
    </source>
</evidence>
<gene>
    <name evidence="7" type="ORF">SERLADRAFT_445048</name>
</gene>
<dbReference type="AlphaFoldDB" id="F8NHQ2"/>
<keyword evidence="3" id="KW-0862">Zinc</keyword>
<dbReference type="KEGG" id="sla:SERLADRAFT_445048"/>
<evidence type="ECO:0000259" key="6">
    <source>
        <dbReference type="PROSITE" id="PS50865"/>
    </source>
</evidence>
<feature type="compositionally biased region" description="Basic residues" evidence="5">
    <location>
        <begin position="1"/>
        <end position="13"/>
    </location>
</feature>
<dbReference type="InterPro" id="IPR016024">
    <property type="entry name" value="ARM-type_fold"/>
</dbReference>
<dbReference type="GO" id="GO:0008270">
    <property type="term" value="F:zinc ion binding"/>
    <property type="evidence" value="ECO:0007669"/>
    <property type="project" value="UniProtKB-KW"/>
</dbReference>
<feature type="region of interest" description="Disordered" evidence="5">
    <location>
        <begin position="1"/>
        <end position="24"/>
    </location>
</feature>
<evidence type="ECO:0000256" key="2">
    <source>
        <dbReference type="ARBA" id="ARBA00022771"/>
    </source>
</evidence>